<gene>
    <name evidence="1" type="ORF">R1flu_002408</name>
</gene>
<keyword evidence="2" id="KW-1185">Reference proteome</keyword>
<comment type="caution">
    <text evidence="1">The sequence shown here is derived from an EMBL/GenBank/DDBJ whole genome shotgun (WGS) entry which is preliminary data.</text>
</comment>
<reference evidence="1 2" key="1">
    <citation type="submission" date="2024-09" db="EMBL/GenBank/DDBJ databases">
        <title>Chromosome-scale assembly of Riccia fluitans.</title>
        <authorList>
            <person name="Paukszto L."/>
            <person name="Sawicki J."/>
            <person name="Karawczyk K."/>
            <person name="Piernik-Szablinska J."/>
            <person name="Szczecinska M."/>
            <person name="Mazdziarz M."/>
        </authorList>
    </citation>
    <scope>NUCLEOTIDE SEQUENCE [LARGE SCALE GENOMIC DNA]</scope>
    <source>
        <strain evidence="1">Rf_01</strain>
        <tissue evidence="1">Aerial parts of the thallus</tissue>
    </source>
</reference>
<evidence type="ECO:0000313" key="1">
    <source>
        <dbReference type="EMBL" id="KAL2622203.1"/>
    </source>
</evidence>
<dbReference type="Proteomes" id="UP001605036">
    <property type="component" value="Unassembled WGS sequence"/>
</dbReference>
<dbReference type="EMBL" id="JBHFFA010000006">
    <property type="protein sequence ID" value="KAL2622203.1"/>
    <property type="molecule type" value="Genomic_DNA"/>
</dbReference>
<sequence length="169" mass="17780">MAGNGVHQIGHRVGPVLSTGIRPYGARARKALTAMADPFSSTGSRCGSNMAAAGVGRGLLCHRLEGQNGGLEGARDDPSNGWRAVVVMASSRSIRSGMDASIVGRPLFVYLHTSNARLMGSPAGQVSAFRGLWRITPRRNGDTRRPGGVRPALVRCYLDVDEPLSTAPS</sequence>
<accession>A0ABD1Y6B3</accession>
<dbReference type="AlphaFoldDB" id="A0ABD1Y6B3"/>
<protein>
    <submittedName>
        <fullName evidence="1">Uncharacterized protein</fullName>
    </submittedName>
</protein>
<name>A0ABD1Y6B3_9MARC</name>
<organism evidence="1 2">
    <name type="scientific">Riccia fluitans</name>
    <dbReference type="NCBI Taxonomy" id="41844"/>
    <lineage>
        <taxon>Eukaryota</taxon>
        <taxon>Viridiplantae</taxon>
        <taxon>Streptophyta</taxon>
        <taxon>Embryophyta</taxon>
        <taxon>Marchantiophyta</taxon>
        <taxon>Marchantiopsida</taxon>
        <taxon>Marchantiidae</taxon>
        <taxon>Marchantiales</taxon>
        <taxon>Ricciaceae</taxon>
        <taxon>Riccia</taxon>
    </lineage>
</organism>
<evidence type="ECO:0000313" key="2">
    <source>
        <dbReference type="Proteomes" id="UP001605036"/>
    </source>
</evidence>
<proteinExistence type="predicted"/>